<dbReference type="GO" id="GO:0004843">
    <property type="term" value="F:cysteine-type deubiquitinase activity"/>
    <property type="evidence" value="ECO:0007669"/>
    <property type="project" value="UniProtKB-EC"/>
</dbReference>
<feature type="compositionally biased region" description="Low complexity" evidence="9">
    <location>
        <begin position="575"/>
        <end position="586"/>
    </location>
</feature>
<sequence>MQGVSSAMSLAWLRNHARNRDRGTTRTRSNSQRLAAQRAHRQFAGAEAYAPRITYDNSFVVDSSVTSRDANWVTDDQYKRQYLRLGWEVALIRKDGNCLFRALSDQLYGHERRHLELRRRLVDFIDLERAFFEPFVAGEGVVKYCARLREAGAWGGHPELVAASRLLGVTIIVHTGPVKRLRIDTDKYARTKEGKGKTINLLLKHDHYSSLRKREKPLHQQHGCSNMCLCRRIVTPSRASLDSRASLGARPSDLGASFVDRNSDATRRSSLGARPADIGIEQRGRLKGAYGRKSVPDAPNSRSNEDKRLEKGPAKPKSRLPSPPDKPKTPAPAPPTQSVPAKAKVAAPAAPSRPKARAPAPPSKPKSPAPAPPSQLASVASIPQVSSPEHSKAASPRRPRSPLPTPPAKQKTPGVVLFQPESLKPVVKPKAPLVVLFEPEQTPTPKSTAKKSTVSTATPVKTTSALVRDAEEEEPESPSGGREKVPQRGVRLPRRAVFNGGKRRRSSAAALSLLQEVSVSLNGSTPEVTIEPVPVVKPVVKTIKPVMVAKPVVKTIKPVTMTKAVVKTVKPTTVSTPTVTPVTAAKPTPPAPRSMEIKKSSKKVFRQGRPVSAAC</sequence>
<evidence type="ECO:0000313" key="12">
    <source>
        <dbReference type="Proteomes" id="UP000602510"/>
    </source>
</evidence>
<feature type="domain" description="OTU" evidence="10">
    <location>
        <begin position="87"/>
        <end position="214"/>
    </location>
</feature>
<evidence type="ECO:0000256" key="1">
    <source>
        <dbReference type="ARBA" id="ARBA00000707"/>
    </source>
</evidence>
<feature type="compositionally biased region" description="Low complexity" evidence="9">
    <location>
        <begin position="443"/>
        <end position="459"/>
    </location>
</feature>
<proteinExistence type="predicted"/>
<evidence type="ECO:0000256" key="6">
    <source>
        <dbReference type="ARBA" id="ARBA00022807"/>
    </source>
</evidence>
<dbReference type="InterPro" id="IPR003323">
    <property type="entry name" value="OTU_dom"/>
</dbReference>
<evidence type="ECO:0000256" key="9">
    <source>
        <dbReference type="SAM" id="MobiDB-lite"/>
    </source>
</evidence>
<evidence type="ECO:0000313" key="11">
    <source>
        <dbReference type="EMBL" id="KAF4032073.1"/>
    </source>
</evidence>
<dbReference type="PANTHER" id="PTHR12419:SF7">
    <property type="entry name" value="OTU DOMAIN-CONTAINING PROTEIN 3"/>
    <property type="match status" value="1"/>
</dbReference>
<dbReference type="Gene3D" id="3.90.70.80">
    <property type="match status" value="1"/>
</dbReference>
<protein>
    <recommendedName>
        <fullName evidence="8">OTU domain-containing protein 1</fullName>
        <ecNumber evidence="2">3.4.19.12</ecNumber>
    </recommendedName>
</protein>
<comment type="caution">
    <text evidence="11">The sequence shown here is derived from an EMBL/GenBank/DDBJ whole genome shotgun (WGS) entry which is preliminary data.</text>
</comment>
<accession>A0A833W6U8</accession>
<keyword evidence="4" id="KW-0833">Ubl conjugation pathway</keyword>
<evidence type="ECO:0000256" key="8">
    <source>
        <dbReference type="ARBA" id="ARBA00074858"/>
    </source>
</evidence>
<comment type="catalytic activity">
    <reaction evidence="1">
        <text>Thiol-dependent hydrolysis of ester, thioester, amide, peptide and isopeptide bonds formed by the C-terminal Gly of ubiquitin (a 76-residue protein attached to proteins as an intracellular targeting signal).</text>
        <dbReference type="EC" id="3.4.19.12"/>
    </reaction>
</comment>
<dbReference type="InterPro" id="IPR038765">
    <property type="entry name" value="Papain-like_cys_pep_sf"/>
</dbReference>
<reference evidence="11" key="1">
    <citation type="submission" date="2020-04" db="EMBL/GenBank/DDBJ databases">
        <title>Hybrid Assembly of Korean Phytophthora infestans isolates.</title>
        <authorList>
            <person name="Prokchorchik M."/>
            <person name="Lee Y."/>
            <person name="Seo J."/>
            <person name="Cho J.-H."/>
            <person name="Park Y.-E."/>
            <person name="Jang D.-C."/>
            <person name="Im J.-S."/>
            <person name="Choi J.-G."/>
            <person name="Park H.-J."/>
            <person name="Lee G.-B."/>
            <person name="Lee Y.-G."/>
            <person name="Hong S.-Y."/>
            <person name="Cho K."/>
            <person name="Sohn K.H."/>
        </authorList>
    </citation>
    <scope>NUCLEOTIDE SEQUENCE</scope>
    <source>
        <strain evidence="11">KR_1_A1</strain>
    </source>
</reference>
<evidence type="ECO:0000256" key="5">
    <source>
        <dbReference type="ARBA" id="ARBA00022801"/>
    </source>
</evidence>
<evidence type="ECO:0000256" key="2">
    <source>
        <dbReference type="ARBA" id="ARBA00012759"/>
    </source>
</evidence>
<dbReference type="Proteomes" id="UP000602510">
    <property type="component" value="Unassembled WGS sequence"/>
</dbReference>
<keyword evidence="12" id="KW-1185">Reference proteome</keyword>
<dbReference type="Pfam" id="PF02338">
    <property type="entry name" value="OTU"/>
    <property type="match status" value="1"/>
</dbReference>
<evidence type="ECO:0000256" key="3">
    <source>
        <dbReference type="ARBA" id="ARBA00022670"/>
    </source>
</evidence>
<feature type="region of interest" description="Disordered" evidence="9">
    <location>
        <begin position="242"/>
        <end position="421"/>
    </location>
</feature>
<name>A0A833W6U8_PHYIN</name>
<dbReference type="InterPro" id="IPR050704">
    <property type="entry name" value="Peptidase_C85-like"/>
</dbReference>
<feature type="region of interest" description="Disordered" evidence="9">
    <location>
        <begin position="575"/>
        <end position="615"/>
    </location>
</feature>
<feature type="compositionally biased region" description="Low complexity" evidence="9">
    <location>
        <begin position="338"/>
        <end position="353"/>
    </location>
</feature>
<dbReference type="EMBL" id="WSZM01000516">
    <property type="protein sequence ID" value="KAF4032073.1"/>
    <property type="molecule type" value="Genomic_DNA"/>
</dbReference>
<feature type="region of interest" description="Disordered" evidence="9">
    <location>
        <begin position="438"/>
        <end position="505"/>
    </location>
</feature>
<evidence type="ECO:0000259" key="10">
    <source>
        <dbReference type="PROSITE" id="PS50802"/>
    </source>
</evidence>
<evidence type="ECO:0000256" key="7">
    <source>
        <dbReference type="ARBA" id="ARBA00057633"/>
    </source>
</evidence>
<evidence type="ECO:0000256" key="4">
    <source>
        <dbReference type="ARBA" id="ARBA00022786"/>
    </source>
</evidence>
<dbReference type="FunFam" id="3.90.70.80:FF:000010">
    <property type="entry name" value="OTU domain-containing protein 1"/>
    <property type="match status" value="1"/>
</dbReference>
<dbReference type="GO" id="GO:0016579">
    <property type="term" value="P:protein deubiquitination"/>
    <property type="evidence" value="ECO:0007669"/>
    <property type="project" value="TreeGrafter"/>
</dbReference>
<dbReference type="SUPFAM" id="SSF54001">
    <property type="entry name" value="Cysteine proteinases"/>
    <property type="match status" value="1"/>
</dbReference>
<feature type="compositionally biased region" description="Pro residues" evidence="9">
    <location>
        <begin position="321"/>
        <end position="337"/>
    </location>
</feature>
<feature type="compositionally biased region" description="Polar residues" evidence="9">
    <location>
        <begin position="375"/>
        <end position="388"/>
    </location>
</feature>
<feature type="compositionally biased region" description="Pro residues" evidence="9">
    <location>
        <begin position="359"/>
        <end position="373"/>
    </location>
</feature>
<organism evidence="11 12">
    <name type="scientific">Phytophthora infestans</name>
    <name type="common">Potato late blight agent</name>
    <name type="synonym">Botrytis infestans</name>
    <dbReference type="NCBI Taxonomy" id="4787"/>
    <lineage>
        <taxon>Eukaryota</taxon>
        <taxon>Sar</taxon>
        <taxon>Stramenopiles</taxon>
        <taxon>Oomycota</taxon>
        <taxon>Peronosporomycetes</taxon>
        <taxon>Peronosporales</taxon>
        <taxon>Peronosporaceae</taxon>
        <taxon>Phytophthora</taxon>
    </lineage>
</organism>
<feature type="compositionally biased region" description="Basic and acidic residues" evidence="9">
    <location>
        <begin position="303"/>
        <end position="313"/>
    </location>
</feature>
<dbReference type="EC" id="3.4.19.12" evidence="2"/>
<dbReference type="AlphaFoldDB" id="A0A833W6U8"/>
<keyword evidence="3 11" id="KW-0645">Protease</keyword>
<keyword evidence="6" id="KW-0788">Thiol protease</keyword>
<dbReference type="PROSITE" id="PS50802">
    <property type="entry name" value="OTU"/>
    <property type="match status" value="1"/>
</dbReference>
<dbReference type="GO" id="GO:0006508">
    <property type="term" value="P:proteolysis"/>
    <property type="evidence" value="ECO:0007669"/>
    <property type="project" value="UniProtKB-KW"/>
</dbReference>
<dbReference type="PANTHER" id="PTHR12419">
    <property type="entry name" value="OTU DOMAIN CONTAINING PROTEIN"/>
    <property type="match status" value="1"/>
</dbReference>
<keyword evidence="5" id="KW-0378">Hydrolase</keyword>
<comment type="function">
    <text evidence="7">Deubiquitinating enzyme that specifically hydrolyzes 'Lys-63'-linked polyubiquitin to monoubiquitin. Required for the stability and translation of a subset mRNAs with a high abundance of rare codons by mediating deubiquitination of 40S ribosomal protein RPS10/eS10, thereby antagonizing ZNF598-mediated 40S ubiquitination. The abundance of rare codons in mRNAs can limit the translation rate and can lead to ribosome collisions that trigger activation of ribosome quality control (RQC) pathway by ZNF598. OTUD1-mediated deubiquitination prevents activation of the RQC and subsequent dissociation of ribosomes and stimulates formation of polysomes and translation.</text>
</comment>
<gene>
    <name evidence="11" type="ORF">GN244_ATG16121</name>
</gene>